<gene>
    <name evidence="1" type="ORF">LCGC14_0543110</name>
</gene>
<protein>
    <submittedName>
        <fullName evidence="1">Uncharacterized protein</fullName>
    </submittedName>
</protein>
<dbReference type="EMBL" id="LAZR01000730">
    <property type="protein sequence ID" value="KKN59328.1"/>
    <property type="molecule type" value="Genomic_DNA"/>
</dbReference>
<evidence type="ECO:0000313" key="1">
    <source>
        <dbReference type="EMBL" id="KKN59328.1"/>
    </source>
</evidence>
<accession>A0A0F9V0H6</accession>
<reference evidence="1" key="1">
    <citation type="journal article" date="2015" name="Nature">
        <title>Complex archaea that bridge the gap between prokaryotes and eukaryotes.</title>
        <authorList>
            <person name="Spang A."/>
            <person name="Saw J.H."/>
            <person name="Jorgensen S.L."/>
            <person name="Zaremba-Niedzwiedzka K."/>
            <person name="Martijn J."/>
            <person name="Lind A.E."/>
            <person name="van Eijk R."/>
            <person name="Schleper C."/>
            <person name="Guy L."/>
            <person name="Ettema T.J."/>
        </authorList>
    </citation>
    <scope>NUCLEOTIDE SEQUENCE</scope>
</reference>
<name>A0A0F9V0H6_9ZZZZ</name>
<proteinExistence type="predicted"/>
<dbReference type="AlphaFoldDB" id="A0A0F9V0H6"/>
<organism evidence="1">
    <name type="scientific">marine sediment metagenome</name>
    <dbReference type="NCBI Taxonomy" id="412755"/>
    <lineage>
        <taxon>unclassified sequences</taxon>
        <taxon>metagenomes</taxon>
        <taxon>ecological metagenomes</taxon>
    </lineage>
</organism>
<sequence length="39" mass="4644">MPWIRKIVLLLLLALFPLQHHPQLLARGKIMKMVRQKVI</sequence>
<comment type="caution">
    <text evidence="1">The sequence shown here is derived from an EMBL/GenBank/DDBJ whole genome shotgun (WGS) entry which is preliminary data.</text>
</comment>